<organism evidence="5 6">
    <name type="scientific">Oryza meyeriana var. granulata</name>
    <dbReference type="NCBI Taxonomy" id="110450"/>
    <lineage>
        <taxon>Eukaryota</taxon>
        <taxon>Viridiplantae</taxon>
        <taxon>Streptophyta</taxon>
        <taxon>Embryophyta</taxon>
        <taxon>Tracheophyta</taxon>
        <taxon>Spermatophyta</taxon>
        <taxon>Magnoliopsida</taxon>
        <taxon>Liliopsida</taxon>
        <taxon>Poales</taxon>
        <taxon>Poaceae</taxon>
        <taxon>BOP clade</taxon>
        <taxon>Oryzoideae</taxon>
        <taxon>Oryzeae</taxon>
        <taxon>Oryzinae</taxon>
        <taxon>Oryza</taxon>
        <taxon>Oryza meyeriana</taxon>
    </lineage>
</organism>
<name>A0A6G1EX87_9ORYZ</name>
<feature type="compositionally biased region" description="Polar residues" evidence="3">
    <location>
        <begin position="149"/>
        <end position="160"/>
    </location>
</feature>
<dbReference type="Proteomes" id="UP000479710">
    <property type="component" value="Unassembled WGS sequence"/>
</dbReference>
<dbReference type="SUPFAM" id="SSF158639">
    <property type="entry name" value="ENT-like"/>
    <property type="match status" value="1"/>
</dbReference>
<feature type="region of interest" description="Disordered" evidence="3">
    <location>
        <begin position="559"/>
        <end position="638"/>
    </location>
</feature>
<dbReference type="PANTHER" id="PTHR33432:SF31">
    <property type="entry name" value="OS04G0659400 PROTEIN"/>
    <property type="match status" value="1"/>
</dbReference>
<protein>
    <recommendedName>
        <fullName evidence="4">ENT domain-containing protein</fullName>
    </recommendedName>
</protein>
<gene>
    <name evidence="5" type="ORF">E2562_016450</name>
</gene>
<proteinExistence type="predicted"/>
<feature type="region of interest" description="Disordered" evidence="3">
    <location>
        <begin position="1"/>
        <end position="32"/>
    </location>
</feature>
<dbReference type="PANTHER" id="PTHR33432">
    <property type="entry name" value="PROTEIN EMSY-LIKE 4"/>
    <property type="match status" value="1"/>
</dbReference>
<dbReference type="SUPFAM" id="SSF63748">
    <property type="entry name" value="Tudor/PWWP/MBT"/>
    <property type="match status" value="1"/>
</dbReference>
<dbReference type="InterPro" id="IPR036142">
    <property type="entry name" value="ENT_dom-like_sf"/>
</dbReference>
<feature type="region of interest" description="Disordered" evidence="3">
    <location>
        <begin position="121"/>
        <end position="198"/>
    </location>
</feature>
<dbReference type="PROSITE" id="PS51138">
    <property type="entry name" value="ENT"/>
    <property type="match status" value="1"/>
</dbReference>
<evidence type="ECO:0000259" key="4">
    <source>
        <dbReference type="PROSITE" id="PS51138"/>
    </source>
</evidence>
<dbReference type="EMBL" id="SPHZ02000002">
    <property type="protein sequence ID" value="KAF0929221.1"/>
    <property type="molecule type" value="Genomic_DNA"/>
</dbReference>
<dbReference type="Gene3D" id="1.10.1240.40">
    <property type="entry name" value="ENT domain"/>
    <property type="match status" value="1"/>
</dbReference>
<evidence type="ECO:0000313" key="6">
    <source>
        <dbReference type="Proteomes" id="UP000479710"/>
    </source>
</evidence>
<dbReference type="OrthoDB" id="1737049at2759"/>
<dbReference type="AlphaFoldDB" id="A0A6G1EX87"/>
<feature type="region of interest" description="Disordered" evidence="3">
    <location>
        <begin position="276"/>
        <end position="321"/>
    </location>
</feature>
<comment type="subcellular location">
    <subcellularLocation>
        <location evidence="1">Nucleus</location>
    </subcellularLocation>
</comment>
<dbReference type="Gene3D" id="2.30.30.140">
    <property type="match status" value="1"/>
</dbReference>
<comment type="caution">
    <text evidence="5">The sequence shown here is derived from an EMBL/GenBank/DDBJ whole genome shotgun (WGS) entry which is preliminary data.</text>
</comment>
<dbReference type="InterPro" id="IPR033485">
    <property type="entry name" value="EMSY-LIKE_plant"/>
</dbReference>
<evidence type="ECO:0000313" key="5">
    <source>
        <dbReference type="EMBL" id="KAF0929221.1"/>
    </source>
</evidence>
<dbReference type="Pfam" id="PF03735">
    <property type="entry name" value="ENT"/>
    <property type="match status" value="1"/>
</dbReference>
<keyword evidence="6" id="KW-1185">Reference proteome</keyword>
<accession>A0A6G1EX87</accession>
<dbReference type="SMART" id="SM01191">
    <property type="entry name" value="ENT"/>
    <property type="match status" value="1"/>
</dbReference>
<reference evidence="5 6" key="1">
    <citation type="submission" date="2019-11" db="EMBL/GenBank/DDBJ databases">
        <title>Whole genome sequence of Oryza granulata.</title>
        <authorList>
            <person name="Li W."/>
        </authorList>
    </citation>
    <scope>NUCLEOTIDE SEQUENCE [LARGE SCALE GENOMIC DNA]</scope>
    <source>
        <strain evidence="6">cv. Menghai</strain>
        <tissue evidence="5">Leaf</tissue>
    </source>
</reference>
<evidence type="ECO:0000256" key="3">
    <source>
        <dbReference type="SAM" id="MobiDB-lite"/>
    </source>
</evidence>
<dbReference type="GO" id="GO:0050832">
    <property type="term" value="P:defense response to fungus"/>
    <property type="evidence" value="ECO:0007669"/>
    <property type="project" value="InterPro"/>
</dbReference>
<feature type="compositionally biased region" description="Low complexity" evidence="3">
    <location>
        <begin position="609"/>
        <end position="622"/>
    </location>
</feature>
<feature type="domain" description="ENT" evidence="4">
    <location>
        <begin position="51"/>
        <end position="138"/>
    </location>
</feature>
<keyword evidence="2" id="KW-0539">Nucleus</keyword>
<evidence type="ECO:0000256" key="1">
    <source>
        <dbReference type="ARBA" id="ARBA00004123"/>
    </source>
</evidence>
<dbReference type="CDD" id="cd20404">
    <property type="entry name" value="Tudor_Agenet_AtEML-like"/>
    <property type="match status" value="1"/>
</dbReference>
<dbReference type="FunFam" id="1.10.1240.40:FF:000002">
    <property type="entry name" value="ENT domain containing protein"/>
    <property type="match status" value="1"/>
</dbReference>
<dbReference type="InterPro" id="IPR005491">
    <property type="entry name" value="ENT_dom"/>
</dbReference>
<dbReference type="GO" id="GO:0005634">
    <property type="term" value="C:nucleus"/>
    <property type="evidence" value="ECO:0007669"/>
    <property type="project" value="UniProtKB-SubCell"/>
</dbReference>
<sequence length="638" mass="68416">MKAMGYNPYDTSGTDDDLPPTQNRGLRGRSFSANGRASVMPFSYVQPHNDLESEIHRVEQEAYTGVLRAFKVQSDAISWEKESLITELRKELRVSDEEHRELLNKVNEDVAIRRMRELRQGGGSLTAQHRGSRVLHDTEPGTAAKRQRTSLSIPSHSAGLQSPAVPSPSVPSSAKWGPLSGTKGKKTRMNTPLALPSADPTSLINRKIYTRWPDDNNFYEATITDYNPATGKHALVYDMGTVAQTWESVRLSDLAPEDIIWNLDDQGMSNRDGWGPHPGMRRQPSNNGTIAMAGRGGGKFSRNEPTKDYVPPQNGINRNIGHIDVPNTRSVVIEVERVLSNPNMGEIEKARKLLQDQEQSLLDAIARLDDASDSESEDMAIGAQMVSAGDHMLHYTAQIGKFYLLPPRFVDDVFSDRFTLALFDGGGVVGAAAPRFDGGRPTLLLGVASTAFRFFAGPPAAASAPFLPPSVAASVASESLASFRLWTVFLPGPRPFFVRNPHALSLVAATETFFSPSSLPSPSSAASAFSVLSSFFAAAAAFAMELRFRQTMSGFPPFSISDPTMSAPPEPAPPSTLRVSSGGGGPAATAAAAPGSCFGSRRRSDADTSARASAAAPCSSPAGGKKTSALAHSSSRSR</sequence>
<evidence type="ECO:0000256" key="2">
    <source>
        <dbReference type="ARBA" id="ARBA00023242"/>
    </source>
</evidence>